<feature type="transmembrane region" description="Helical" evidence="5">
    <location>
        <begin position="521"/>
        <end position="543"/>
    </location>
</feature>
<proteinExistence type="inferred from homology"/>
<dbReference type="PROSITE" id="PS50928">
    <property type="entry name" value="ABC_TM1"/>
    <property type="match status" value="1"/>
</dbReference>
<evidence type="ECO:0000256" key="4">
    <source>
        <dbReference type="ARBA" id="ARBA00023136"/>
    </source>
</evidence>
<name>A0A7S9HEH3_9ALTE</name>
<dbReference type="AlphaFoldDB" id="A0A7S9HEH3"/>
<dbReference type="CDD" id="cd06261">
    <property type="entry name" value="TM_PBP2"/>
    <property type="match status" value="1"/>
</dbReference>
<dbReference type="SUPFAM" id="SSF50969">
    <property type="entry name" value="YVTN repeat-like/Quinoprotein amine dehydrogenase"/>
    <property type="match status" value="1"/>
</dbReference>
<gene>
    <name evidence="7" type="ORF">IT774_13375</name>
</gene>
<evidence type="ECO:0000259" key="6">
    <source>
        <dbReference type="PROSITE" id="PS50928"/>
    </source>
</evidence>
<evidence type="ECO:0000313" key="8">
    <source>
        <dbReference type="Proteomes" id="UP000595095"/>
    </source>
</evidence>
<feature type="transmembrane region" description="Helical" evidence="5">
    <location>
        <begin position="615"/>
        <end position="636"/>
    </location>
</feature>
<sequence>MTRKTRQRQRKDRRMKVVVTAFGALVLLTLIVLIAHLVSQAVPLLYTPGLQLQAQYKLPADTQLVAPADILERQPVLLHSSDCAVQHATLSGSAQTNASAGTAAQWQTGPPLRWSCRNQTRVVSYQNQAYQISVTPAGILQWRGLHSVPMPAALSISANQPDSVALPTAQWRQTRRWQVSLGRDWLVLQLHHEKGTHVHWINRHQPEQTYTFSLGTGYRILPLPDTGQQMIHSGDTLVMQNYQGQLQARTNVHSDITWWQSLPKDRTVIMADRTGSVTRWVLQNRQGQMIYQPTYTLHLAQSEQPAAVAVHPSANALLLATTSKRLLILNRITGEVVGNSRSQKKVTGLRWYGEYLYAYNHQQIEVYQTQNLSGVTTWSALFEPQLYEGYLTARHTWQSATATDYQEQKFSLTPLLRGSIKASLLALIIAIPTALSAAIYTGFFATGAVRQWLKPAVEMLEAIPSVLIGFIAAIWLAPLATHILLALVFFVVTLPVVLMAIVLLKPWVALYVNRWAQGTELVLAVLVILAFAGVAIQLTPWLLSVFASIDGQMTSLLDAPSPLGKTSVVVAIALGLAVAPSIYSLAEDAIYSVPEGLKHASFALGATSLQTLYKVVLHVASPGIFAAIMLGFGRAFGETMIVLMVTGNTPIASWSLFEGLRALTANLAIELPESEVSSAHYQILFFTACLLFGFTFVINTLAELLRQRLRKAPRHG</sequence>
<dbReference type="EMBL" id="CP064795">
    <property type="protein sequence ID" value="QPG07235.1"/>
    <property type="molecule type" value="Genomic_DNA"/>
</dbReference>
<evidence type="ECO:0000313" key="7">
    <source>
        <dbReference type="EMBL" id="QPG07235.1"/>
    </source>
</evidence>
<dbReference type="GO" id="GO:0005886">
    <property type="term" value="C:plasma membrane"/>
    <property type="evidence" value="ECO:0007669"/>
    <property type="project" value="UniProtKB-SubCell"/>
</dbReference>
<keyword evidence="3 5" id="KW-1133">Transmembrane helix</keyword>
<reference evidence="7 8" key="1">
    <citation type="submission" date="2020-11" db="EMBL/GenBank/DDBJ databases">
        <title>Complete genome sequence for Salinimonas sp. strain G2-b.</title>
        <authorList>
            <person name="Park S.-J."/>
        </authorList>
    </citation>
    <scope>NUCLEOTIDE SEQUENCE [LARGE SCALE GENOMIC DNA]</scope>
    <source>
        <strain evidence="7 8">G2-b</strain>
    </source>
</reference>
<feature type="transmembrane region" description="Helical" evidence="5">
    <location>
        <begin position="683"/>
        <end position="705"/>
    </location>
</feature>
<dbReference type="PANTHER" id="PTHR42727">
    <property type="entry name" value="PHOSPHATE TRANSPORT SYSTEM PERMEASE PROTEIN"/>
    <property type="match status" value="1"/>
</dbReference>
<evidence type="ECO:0000256" key="1">
    <source>
        <dbReference type="ARBA" id="ARBA00004651"/>
    </source>
</evidence>
<feature type="transmembrane region" description="Helical" evidence="5">
    <location>
        <begin position="563"/>
        <end position="583"/>
    </location>
</feature>
<protein>
    <submittedName>
        <fullName evidence="7">ABC transporter permease subunit</fullName>
    </submittedName>
</protein>
<comment type="subcellular location">
    <subcellularLocation>
        <location evidence="1 5">Cell membrane</location>
        <topology evidence="1 5">Multi-pass membrane protein</topology>
    </subcellularLocation>
</comment>
<dbReference type="Gene3D" id="1.10.3720.10">
    <property type="entry name" value="MetI-like"/>
    <property type="match status" value="1"/>
</dbReference>
<evidence type="ECO:0000256" key="5">
    <source>
        <dbReference type="RuleBase" id="RU363032"/>
    </source>
</evidence>
<organism evidence="7 8">
    <name type="scientific">Salinimonas marina</name>
    <dbReference type="NCBI Taxonomy" id="2785918"/>
    <lineage>
        <taxon>Bacteria</taxon>
        <taxon>Pseudomonadati</taxon>
        <taxon>Pseudomonadota</taxon>
        <taxon>Gammaproteobacteria</taxon>
        <taxon>Alteromonadales</taxon>
        <taxon>Alteromonadaceae</taxon>
        <taxon>Alteromonas/Salinimonas group</taxon>
        <taxon>Salinimonas</taxon>
    </lineage>
</organism>
<keyword evidence="2 5" id="KW-0812">Transmembrane</keyword>
<dbReference type="InterPro" id="IPR035906">
    <property type="entry name" value="MetI-like_sf"/>
</dbReference>
<keyword evidence="4 5" id="KW-0472">Membrane</keyword>
<dbReference type="PANTHER" id="PTHR42727:SF1">
    <property type="entry name" value="PHOSPHATE TRANSPORT SYSTEM PERMEASE"/>
    <property type="match status" value="1"/>
</dbReference>
<dbReference type="InterPro" id="IPR000515">
    <property type="entry name" value="MetI-like"/>
</dbReference>
<keyword evidence="8" id="KW-1185">Reference proteome</keyword>
<keyword evidence="5" id="KW-0813">Transport</keyword>
<feature type="transmembrane region" description="Helical" evidence="5">
    <location>
        <begin position="424"/>
        <end position="447"/>
    </location>
</feature>
<comment type="similarity">
    <text evidence="5">Belongs to the binding-protein-dependent transport system permease family.</text>
</comment>
<dbReference type="Pfam" id="PF00528">
    <property type="entry name" value="BPD_transp_1"/>
    <property type="match status" value="1"/>
</dbReference>
<accession>A0A7S9HEH3</accession>
<dbReference type="InterPro" id="IPR011044">
    <property type="entry name" value="Quino_amine_DH_bsu"/>
</dbReference>
<dbReference type="GO" id="GO:0055085">
    <property type="term" value="P:transmembrane transport"/>
    <property type="evidence" value="ECO:0007669"/>
    <property type="project" value="InterPro"/>
</dbReference>
<feature type="domain" description="ABC transmembrane type-1" evidence="6">
    <location>
        <begin position="416"/>
        <end position="702"/>
    </location>
</feature>
<dbReference type="KEGG" id="smaa:IT774_13375"/>
<dbReference type="Proteomes" id="UP000595095">
    <property type="component" value="Chromosome"/>
</dbReference>
<evidence type="ECO:0000256" key="2">
    <source>
        <dbReference type="ARBA" id="ARBA00022692"/>
    </source>
</evidence>
<evidence type="ECO:0000256" key="3">
    <source>
        <dbReference type="ARBA" id="ARBA00022989"/>
    </source>
</evidence>
<dbReference type="SUPFAM" id="SSF161098">
    <property type="entry name" value="MetI-like"/>
    <property type="match status" value="2"/>
</dbReference>
<feature type="transmembrane region" description="Helical" evidence="5">
    <location>
        <begin position="483"/>
        <end position="509"/>
    </location>
</feature>
<feature type="transmembrane region" description="Helical" evidence="5">
    <location>
        <begin position="459"/>
        <end position="477"/>
    </location>
</feature>